<dbReference type="KEGG" id="tps:THAPSDRAFT_20953"/>
<feature type="region of interest" description="Disordered" evidence="3">
    <location>
        <begin position="942"/>
        <end position="976"/>
    </location>
</feature>
<feature type="region of interest" description="Disordered" evidence="3">
    <location>
        <begin position="559"/>
        <end position="580"/>
    </location>
</feature>
<feature type="compositionally biased region" description="Low complexity" evidence="3">
    <location>
        <begin position="807"/>
        <end position="825"/>
    </location>
</feature>
<dbReference type="PANTHER" id="PTHR24258">
    <property type="entry name" value="SERINE PROTEASE-RELATED"/>
    <property type="match status" value="1"/>
</dbReference>
<feature type="compositionally biased region" description="Polar residues" evidence="3">
    <location>
        <begin position="560"/>
        <end position="569"/>
    </location>
</feature>
<feature type="compositionally biased region" description="Low complexity" evidence="3">
    <location>
        <begin position="106"/>
        <end position="116"/>
    </location>
</feature>
<dbReference type="CDD" id="cd00190">
    <property type="entry name" value="Tryp_SPc"/>
    <property type="match status" value="1"/>
</dbReference>
<reference evidence="7 8" key="2">
    <citation type="journal article" date="2008" name="Nature">
        <title>The Phaeodactylum genome reveals the evolutionary history of diatom genomes.</title>
        <authorList>
            <person name="Bowler C."/>
            <person name="Allen A.E."/>
            <person name="Badger J.H."/>
            <person name="Grimwood J."/>
            <person name="Jabbari K."/>
            <person name="Kuo A."/>
            <person name="Maheswari U."/>
            <person name="Martens C."/>
            <person name="Maumus F."/>
            <person name="Otillar R.P."/>
            <person name="Rayko E."/>
            <person name="Salamov A."/>
            <person name="Vandepoele K."/>
            <person name="Beszteri B."/>
            <person name="Gruber A."/>
            <person name="Heijde M."/>
            <person name="Katinka M."/>
            <person name="Mock T."/>
            <person name="Valentin K."/>
            <person name="Verret F."/>
            <person name="Berges J.A."/>
            <person name="Brownlee C."/>
            <person name="Cadoret J.P."/>
            <person name="Chiovitti A."/>
            <person name="Choi C.J."/>
            <person name="Coesel S."/>
            <person name="De Martino A."/>
            <person name="Detter J.C."/>
            <person name="Durkin C."/>
            <person name="Falciatore A."/>
            <person name="Fournet J."/>
            <person name="Haruta M."/>
            <person name="Huysman M.J."/>
            <person name="Jenkins B.D."/>
            <person name="Jiroutova K."/>
            <person name="Jorgensen R.E."/>
            <person name="Joubert Y."/>
            <person name="Kaplan A."/>
            <person name="Kroger N."/>
            <person name="Kroth P.G."/>
            <person name="La Roche J."/>
            <person name="Lindquist E."/>
            <person name="Lommer M."/>
            <person name="Martin-Jezequel V."/>
            <person name="Lopez P.J."/>
            <person name="Lucas S."/>
            <person name="Mangogna M."/>
            <person name="McGinnis K."/>
            <person name="Medlin L.K."/>
            <person name="Montsant A."/>
            <person name="Oudot-Le Secq M.P."/>
            <person name="Napoli C."/>
            <person name="Obornik M."/>
            <person name="Parker M.S."/>
            <person name="Petit J.L."/>
            <person name="Porcel B.M."/>
            <person name="Poulsen N."/>
            <person name="Robison M."/>
            <person name="Rychlewski L."/>
            <person name="Rynearson T.A."/>
            <person name="Schmutz J."/>
            <person name="Shapiro H."/>
            <person name="Siaut M."/>
            <person name="Stanley M."/>
            <person name="Sussman M.R."/>
            <person name="Taylor A.R."/>
            <person name="Vardi A."/>
            <person name="von Dassow P."/>
            <person name="Vyverman W."/>
            <person name="Willis A."/>
            <person name="Wyrwicz L.S."/>
            <person name="Rokhsar D.S."/>
            <person name="Weissenbach J."/>
            <person name="Armbrust E.V."/>
            <person name="Green B.R."/>
            <person name="Van de Peer Y."/>
            <person name="Grigoriev I.V."/>
        </authorList>
    </citation>
    <scope>NUCLEOTIDE SEQUENCE [LARGE SCALE GENOMIC DNA]</scope>
    <source>
        <strain evidence="7 8">CCMP1335</strain>
    </source>
</reference>
<dbReference type="PANTHER" id="PTHR24258:SF116">
    <property type="entry name" value="FI16631P1-RELATED"/>
    <property type="match status" value="1"/>
</dbReference>
<feature type="compositionally biased region" description="Acidic residues" evidence="3">
    <location>
        <begin position="1369"/>
        <end position="1383"/>
    </location>
</feature>
<dbReference type="HOGENOM" id="CLU_228801_0_0_1"/>
<keyword evidence="1" id="KW-0843">Virulence</keyword>
<dbReference type="InterPro" id="IPR009003">
    <property type="entry name" value="Peptidase_S1_PA"/>
</dbReference>
<feature type="signal peptide" evidence="5">
    <location>
        <begin position="1"/>
        <end position="28"/>
    </location>
</feature>
<dbReference type="InterPro" id="IPR001314">
    <property type="entry name" value="Peptidase_S1A"/>
</dbReference>
<feature type="chain" id="PRO_5002869156" description="Peptidase S1 domain-containing protein" evidence="5">
    <location>
        <begin position="29"/>
        <end position="2464"/>
    </location>
</feature>
<dbReference type="RefSeq" id="XP_002286931.1">
    <property type="nucleotide sequence ID" value="XM_002286895.1"/>
</dbReference>
<evidence type="ECO:0000256" key="5">
    <source>
        <dbReference type="SAM" id="SignalP"/>
    </source>
</evidence>
<evidence type="ECO:0000256" key="1">
    <source>
        <dbReference type="ARBA" id="ARBA00023026"/>
    </source>
</evidence>
<feature type="compositionally biased region" description="Low complexity" evidence="3">
    <location>
        <begin position="78"/>
        <end position="93"/>
    </location>
</feature>
<dbReference type="InterPro" id="IPR001254">
    <property type="entry name" value="Trypsin_dom"/>
</dbReference>
<feature type="compositionally biased region" description="Low complexity" evidence="3">
    <location>
        <begin position="2374"/>
        <end position="2392"/>
    </location>
</feature>
<dbReference type="Proteomes" id="UP000001449">
    <property type="component" value="Chromosome 1"/>
</dbReference>
<gene>
    <name evidence="7" type="ORF">THAPSDRAFT_20953</name>
</gene>
<feature type="region of interest" description="Disordered" evidence="3">
    <location>
        <begin position="788"/>
        <end position="828"/>
    </location>
</feature>
<accession>B8BRN8</accession>
<organism evidence="7 8">
    <name type="scientific">Thalassiosira pseudonana</name>
    <name type="common">Marine diatom</name>
    <name type="synonym">Cyclotella nana</name>
    <dbReference type="NCBI Taxonomy" id="35128"/>
    <lineage>
        <taxon>Eukaryota</taxon>
        <taxon>Sar</taxon>
        <taxon>Stramenopiles</taxon>
        <taxon>Ochrophyta</taxon>
        <taxon>Bacillariophyta</taxon>
        <taxon>Coscinodiscophyceae</taxon>
        <taxon>Thalassiosirophycidae</taxon>
        <taxon>Thalassiosirales</taxon>
        <taxon>Thalassiosiraceae</taxon>
        <taxon>Thalassiosira</taxon>
    </lineage>
</organism>
<feature type="compositionally biased region" description="Polar residues" evidence="3">
    <location>
        <begin position="2393"/>
        <end position="2411"/>
    </location>
</feature>
<feature type="compositionally biased region" description="Polar residues" evidence="3">
    <location>
        <begin position="1400"/>
        <end position="1412"/>
    </location>
</feature>
<feature type="transmembrane region" description="Helical" evidence="4">
    <location>
        <begin position="1848"/>
        <end position="1866"/>
    </location>
</feature>
<protein>
    <recommendedName>
        <fullName evidence="6">Peptidase S1 domain-containing protein</fullName>
    </recommendedName>
</protein>
<feature type="transmembrane region" description="Helical" evidence="4">
    <location>
        <begin position="1546"/>
        <end position="1569"/>
    </location>
</feature>
<proteinExistence type="predicted"/>
<feature type="compositionally biased region" description="Pro residues" evidence="3">
    <location>
        <begin position="796"/>
        <end position="806"/>
    </location>
</feature>
<dbReference type="InterPro" id="IPR018114">
    <property type="entry name" value="TRYPSIN_HIS"/>
</dbReference>
<name>B8BRN8_THAPS</name>
<evidence type="ECO:0000256" key="3">
    <source>
        <dbReference type="SAM" id="MobiDB-lite"/>
    </source>
</evidence>
<feature type="compositionally biased region" description="Low complexity" evidence="3">
    <location>
        <begin position="1248"/>
        <end position="1258"/>
    </location>
</feature>
<keyword evidence="2" id="KW-0175">Coiled coil</keyword>
<dbReference type="PaxDb" id="35128-Thaps20953"/>
<feature type="transmembrane region" description="Helical" evidence="4">
    <location>
        <begin position="1992"/>
        <end position="2010"/>
    </location>
</feature>
<dbReference type="PRINTS" id="PR00722">
    <property type="entry name" value="CHYMOTRYPSIN"/>
</dbReference>
<feature type="compositionally biased region" description="Basic and acidic residues" evidence="3">
    <location>
        <begin position="2362"/>
        <end position="2373"/>
    </location>
</feature>
<feature type="compositionally biased region" description="Polar residues" evidence="3">
    <location>
        <begin position="2335"/>
        <end position="2347"/>
    </location>
</feature>
<dbReference type="STRING" id="35128.B8BRN8"/>
<evidence type="ECO:0000256" key="4">
    <source>
        <dbReference type="SAM" id="Phobius"/>
    </source>
</evidence>
<dbReference type="GeneID" id="7445533"/>
<dbReference type="SUPFAM" id="SSF50494">
    <property type="entry name" value="Trypsin-like serine proteases"/>
    <property type="match status" value="1"/>
</dbReference>
<evidence type="ECO:0000256" key="2">
    <source>
        <dbReference type="SAM" id="Coils"/>
    </source>
</evidence>
<feature type="region of interest" description="Disordered" evidence="3">
    <location>
        <begin position="2285"/>
        <end position="2464"/>
    </location>
</feature>
<keyword evidence="4" id="KW-0472">Membrane</keyword>
<feature type="coiled-coil region" evidence="2">
    <location>
        <begin position="1151"/>
        <end position="1189"/>
    </location>
</feature>
<feature type="compositionally biased region" description="Acidic residues" evidence="3">
    <location>
        <begin position="2444"/>
        <end position="2457"/>
    </location>
</feature>
<feature type="coiled-coil region" evidence="2">
    <location>
        <begin position="1084"/>
        <end position="1114"/>
    </location>
</feature>
<feature type="transmembrane region" description="Helical" evidence="4">
    <location>
        <begin position="2091"/>
        <end position="2113"/>
    </location>
</feature>
<dbReference type="Pfam" id="PF00089">
    <property type="entry name" value="Trypsin"/>
    <property type="match status" value="1"/>
</dbReference>
<reference evidence="7 8" key="1">
    <citation type="journal article" date="2004" name="Science">
        <title>The genome of the diatom Thalassiosira pseudonana: ecology, evolution, and metabolism.</title>
        <authorList>
            <person name="Armbrust E.V."/>
            <person name="Berges J.A."/>
            <person name="Bowler C."/>
            <person name="Green B.R."/>
            <person name="Martinez D."/>
            <person name="Putnam N.H."/>
            <person name="Zhou S."/>
            <person name="Allen A.E."/>
            <person name="Apt K.E."/>
            <person name="Bechner M."/>
            <person name="Brzezinski M.A."/>
            <person name="Chaal B.K."/>
            <person name="Chiovitti A."/>
            <person name="Davis A.K."/>
            <person name="Demarest M.S."/>
            <person name="Detter J.C."/>
            <person name="Glavina T."/>
            <person name="Goodstein D."/>
            <person name="Hadi M.Z."/>
            <person name="Hellsten U."/>
            <person name="Hildebrand M."/>
            <person name="Jenkins B.D."/>
            <person name="Jurka J."/>
            <person name="Kapitonov V.V."/>
            <person name="Kroger N."/>
            <person name="Lau W.W."/>
            <person name="Lane T.W."/>
            <person name="Larimer F.W."/>
            <person name="Lippmeier J.C."/>
            <person name="Lucas S."/>
            <person name="Medina M."/>
            <person name="Montsant A."/>
            <person name="Obornik M."/>
            <person name="Parker M.S."/>
            <person name="Palenik B."/>
            <person name="Pazour G.J."/>
            <person name="Richardson P.M."/>
            <person name="Rynearson T.A."/>
            <person name="Saito M.A."/>
            <person name="Schwartz D.C."/>
            <person name="Thamatrakoln K."/>
            <person name="Valentin K."/>
            <person name="Vardi A."/>
            <person name="Wilkerson F.P."/>
            <person name="Rokhsar D.S."/>
        </authorList>
    </citation>
    <scope>NUCLEOTIDE SEQUENCE [LARGE SCALE GENOMIC DNA]</scope>
    <source>
        <strain evidence="7 8">CCMP1335</strain>
    </source>
</reference>
<dbReference type="InParanoid" id="B8BRN8"/>
<feature type="transmembrane region" description="Helical" evidence="4">
    <location>
        <begin position="1943"/>
        <end position="1967"/>
    </location>
</feature>
<dbReference type="Pfam" id="PF04547">
    <property type="entry name" value="Anoctamin"/>
    <property type="match status" value="1"/>
</dbReference>
<dbReference type="EMBL" id="CM000638">
    <property type="protein sequence ID" value="EED96572.1"/>
    <property type="molecule type" value="Genomic_DNA"/>
</dbReference>
<feature type="compositionally biased region" description="Polar residues" evidence="3">
    <location>
        <begin position="1227"/>
        <end position="1241"/>
    </location>
</feature>
<dbReference type="SMART" id="SM00020">
    <property type="entry name" value="Tryp_SPc"/>
    <property type="match status" value="1"/>
</dbReference>
<dbReference type="PROSITE" id="PS00134">
    <property type="entry name" value="TRYPSIN_HIS"/>
    <property type="match status" value="1"/>
</dbReference>
<feature type="region of interest" description="Disordered" evidence="3">
    <location>
        <begin position="1335"/>
        <end position="1421"/>
    </location>
</feature>
<dbReference type="Gene3D" id="2.40.10.10">
    <property type="entry name" value="Trypsin-like serine proteases"/>
    <property type="match status" value="1"/>
</dbReference>
<dbReference type="TCDB" id="1.A.17.3.1">
    <property type="family name" value="the calcium-dependent chloride channel (ca-clc) family"/>
</dbReference>
<dbReference type="InterPro" id="IPR049452">
    <property type="entry name" value="Anoctamin_TM"/>
</dbReference>
<dbReference type="eggNOG" id="KOG3627">
    <property type="taxonomic scope" value="Eukaryota"/>
</dbReference>
<feature type="compositionally biased region" description="Basic and acidic residues" evidence="3">
    <location>
        <begin position="51"/>
        <end position="61"/>
    </location>
</feature>
<keyword evidence="8" id="KW-1185">Reference proteome</keyword>
<feature type="coiled-coil region" evidence="2">
    <location>
        <begin position="997"/>
        <end position="1038"/>
    </location>
</feature>
<dbReference type="InterPro" id="IPR043504">
    <property type="entry name" value="Peptidase_S1_PA_chymotrypsin"/>
</dbReference>
<keyword evidence="5" id="KW-0732">Signal</keyword>
<feature type="compositionally biased region" description="Low complexity" evidence="3">
    <location>
        <begin position="949"/>
        <end position="966"/>
    </location>
</feature>
<sequence>MKRRKTMKRPAAATVVCCCLAAASSISAVTSSSINGARPPPSKLSKRQRRRLPEDHKKGHSYEASVQDKGFDEEENQSLGMLMLGSSSNSGGSRPETEQPSDGTDAADAISANSASEPATSLSPYTRISGAGSYSISSPDRFPYMASFQIEGTNAQSGSYDYHMCGGFLVAPDIIMTAAHCATYSPAGSDEVYQAFNGIEIGRLNLGEEKAYDAFENESYRLNYENLIPEKLMKHPKYDEVTMEHDLMLVKVFGKSRYPVVNVNSEASAPHDGERVTVLGWGATEGNSGKKYSDEMKEADLNIVSNQDCRNTQVDVTDPTTGQTSSMSLQDHIFDDMMCASAFGRHICYGDAGGPVISRGNDEGGADDTVLGIISWGYGCVNPDYPAVITRISSHYQWIRTVVCKESSDAPASFNCGNQEMTLQNAGGLQTVTLKLKLDMMSVETGFVIQTLDKKKVVAQRTPGYYKSEKSNIVRERMDLPGGQCYKLILLDSFGDGFCCDMGGGSGMLYLGTDTGYYSGELLVDVGGQFEYDNQGEFCLASAPVNSIVPGNQGGISAVNVPTPSSNAGTPKPPTKSPSYVSATDNLPSGGSGWNGPVTNPEFEYCNQFCQSNSNALNCGSHTCYHNGDVQVTDGVQGTDEPTQTPFNPQGDLFDTSEYHLTVQFQFDERPEEVSWVLYDLTKNEVKVFVDFDVYTSENFANQLLNVVVNVDGPDAGEKQYAFTVYDKASNGLCCENGDGYYKVFLGDTADGMQLLGDDEYEFSSSYYFTLFENGTMAENDATLSTAAPTDAVTNPPTPKPSPNPTAVPTNEPTSSPTTSAPTFPWERRRPELMDEIGARWNSAAITPPGKFNDVGGDQRKYDFNVRGGEGSSGGSALILRMGVMALVLLSYNDNAHRGNVDPRCLGLGAALLLWLANHHSSQEIQSTARSFNQATTTATMEYNDSYTSSNSRGNARSSRPSRNSPSPVPSDQRESVVKEAVASVILNERSKYDAQIRESQFRLNKYTAENDRLLDEVSNLRIQIREMKNDRRELVRAHHESMSLLATVSEEKLVEFKSKSEQDAEESRAAQEEALRTVLEMMEKDCEDRVAELDSALARVEDERERAMQLQLEAAAKAAAEESNKSEVEEACRLAVERLVKERRSRTAEMSEREEREMLLKQELEETKKRAERERMAAEAAAASAAAAAARAARENAAMKQQQGYDDGSRSNDGSQSHDGSRSYDENSSYDSRSAGSQMAQDAAPLVSRRPPVVNRRSTQKYSESIFLDDPMNEMTRGRKIALALQNYGWYQPRGRNSWDVNGLGLQSAWAYFEHSVLPRYIVKDADGSMPAPLNAVPELPGDDDAESKHGKVSVYEGSVNGSTVIDDGADEDKDDASDVDDWLYKTDKPTKKRKPRASPSNGVPQRTTGNLPRAGPGESNYPTKLYSPFFTPLSQMGDFGIGVGLYFSTLRGIAIITLIAGLINLPNILYFAGDEYSASQPGVSFLLKGSAICTEQVWVPCPTCTVDDFDRSRERIAGATTVTPDGELQTLVFSKKNTCDGATMSVGIINLASLGFILLAIVSLSVYQRRKQRQFDEQEQTAQDYSIEIWNPPGDATEPEEWKDFFESRFKGHVTCCTVTLDNDLLVKALAERREVFMQIEEKVKDGTSINDMSLSELAARVEHGRRIIGNIKSRLAPGIPELVGRLSVLNAKIQGLAQQDYVATRVFCTFETESAQRQVLSDMAIGSMSAYRNNTHSVHPNMLFRGEHVLLIREAEEPSSVRWMDLDEKLSARLKQIAFTTLISAICIVAVAVIVWLCRTISVAAAALAISVSNALFPVVAKVLTNLEAHASETGKQSSLFVKIAIFRWTITAIVITVIMPFTSTLSNGPDHLIESIFVIFFADLFTTNVIQILDPVSNFKRHFLAPRAASQERMNLLMGGTEYTIAERYTNMTKTLFLTFYYCAIYPSAFFVCAVTLLVNFFVDKYSLMRTWKPAPMLGPYIAKFSRVYFMTTAVAAMAIVSSYFYSGFPYDNLCADDVSHSAYYGKWQITDGDGRGGSAYVEPGERSYHFCNQFLGPTGNFAFPVGPDKQPSGSKWMTEEQEQLTGLYGIVSLTVLSLIGAVFLYQLYRATKDLFGSSFKSNFFTHPLLAVNIDHVDESVFDWSDPERSHSYYDLTRDAEQLLGGNEDMCHRAFGQIRHWPPGGFREDVAGSNTKSALRKFKDNSHRRNVSWSSKVTCKTYSKDDPNSWDVFDANSSMKNVGMNFDSHNPIYDPHKQEEARAFKENPVDDGASVDQQQNAVNSPAEQFDPRYNSGVDYESQLPDQMYGDSQNQHTNKHTEERSYEAGSYDEQSGSYDEQSGSYDERSGSYDEQSGSYDERSGSYDGRSDTSSYSQQQNSNNGDYSYQGTEESSRPSINSADSQGNDLNDEELYGAEEYNEEYNEEDYADARDGDGASFSEEESGEYSDEESENFLPPVT</sequence>
<evidence type="ECO:0000259" key="6">
    <source>
        <dbReference type="PROSITE" id="PS50240"/>
    </source>
</evidence>
<dbReference type="GO" id="GO:0006508">
    <property type="term" value="P:proteolysis"/>
    <property type="evidence" value="ECO:0007669"/>
    <property type="project" value="InterPro"/>
</dbReference>
<feature type="transmembrane region" description="Helical" evidence="4">
    <location>
        <begin position="1806"/>
        <end position="1827"/>
    </location>
</feature>
<dbReference type="PROSITE" id="PS50240">
    <property type="entry name" value="TRYPSIN_DOM"/>
    <property type="match status" value="1"/>
</dbReference>
<evidence type="ECO:0000313" key="7">
    <source>
        <dbReference type="EMBL" id="EED96572.1"/>
    </source>
</evidence>
<keyword evidence="4" id="KW-0812">Transmembrane</keyword>
<feature type="compositionally biased region" description="Acidic residues" evidence="3">
    <location>
        <begin position="2412"/>
        <end position="2432"/>
    </location>
</feature>
<evidence type="ECO:0000313" key="8">
    <source>
        <dbReference type="Proteomes" id="UP000001449"/>
    </source>
</evidence>
<feature type="transmembrane region" description="Helical" evidence="4">
    <location>
        <begin position="1780"/>
        <end position="1800"/>
    </location>
</feature>
<feature type="domain" description="Peptidase S1" evidence="6">
    <location>
        <begin position="128"/>
        <end position="404"/>
    </location>
</feature>
<feature type="region of interest" description="Disordered" evidence="3">
    <location>
        <begin position="29"/>
        <end position="124"/>
    </location>
</feature>
<keyword evidence="4" id="KW-1133">Transmembrane helix</keyword>
<feature type="region of interest" description="Disordered" evidence="3">
    <location>
        <begin position="1193"/>
        <end position="1261"/>
    </location>
</feature>
<dbReference type="GO" id="GO:0004252">
    <property type="term" value="F:serine-type endopeptidase activity"/>
    <property type="evidence" value="ECO:0007669"/>
    <property type="project" value="InterPro"/>
</dbReference>